<name>A0ABP8K4X6_9MICO</name>
<dbReference type="PANTHER" id="PTHR21666">
    <property type="entry name" value="PEPTIDASE-RELATED"/>
    <property type="match status" value="1"/>
</dbReference>
<dbReference type="InterPro" id="IPR011055">
    <property type="entry name" value="Dup_hybrid_motif"/>
</dbReference>
<proteinExistence type="predicted"/>
<dbReference type="RefSeq" id="WP_159902854.1">
    <property type="nucleotide sequence ID" value="NZ_BAABFX010000038.1"/>
</dbReference>
<reference evidence="4" key="1">
    <citation type="journal article" date="2019" name="Int. J. Syst. Evol. Microbiol.">
        <title>The Global Catalogue of Microorganisms (GCM) 10K type strain sequencing project: providing services to taxonomists for standard genome sequencing and annotation.</title>
        <authorList>
            <consortium name="The Broad Institute Genomics Platform"/>
            <consortium name="The Broad Institute Genome Sequencing Center for Infectious Disease"/>
            <person name="Wu L."/>
            <person name="Ma J."/>
        </authorList>
    </citation>
    <scope>NUCLEOTIDE SEQUENCE [LARGE SCALE GENOMIC DNA]</scope>
    <source>
        <strain evidence="4">JCM 17738</strain>
    </source>
</reference>
<accession>A0ABP8K4X6</accession>
<dbReference type="PANTHER" id="PTHR21666:SF270">
    <property type="entry name" value="MUREIN HYDROLASE ACTIVATOR ENVC"/>
    <property type="match status" value="1"/>
</dbReference>
<dbReference type="InterPro" id="IPR016047">
    <property type="entry name" value="M23ase_b-sheet_dom"/>
</dbReference>
<feature type="domain" description="M23ase beta-sheet core" evidence="2">
    <location>
        <begin position="137"/>
        <end position="225"/>
    </location>
</feature>
<protein>
    <recommendedName>
        <fullName evidence="2">M23ase beta-sheet core domain-containing protein</fullName>
    </recommendedName>
</protein>
<dbReference type="InterPro" id="IPR050570">
    <property type="entry name" value="Cell_wall_metabolism_enzyme"/>
</dbReference>
<keyword evidence="4" id="KW-1185">Reference proteome</keyword>
<feature type="chain" id="PRO_5045195882" description="M23ase beta-sheet core domain-containing protein" evidence="1">
    <location>
        <begin position="25"/>
        <end position="246"/>
    </location>
</feature>
<evidence type="ECO:0000313" key="3">
    <source>
        <dbReference type="EMBL" id="GAA4400236.1"/>
    </source>
</evidence>
<gene>
    <name evidence="3" type="ORF">GCM10023153_27540</name>
</gene>
<keyword evidence="1" id="KW-0732">Signal</keyword>
<evidence type="ECO:0000256" key="1">
    <source>
        <dbReference type="SAM" id="SignalP"/>
    </source>
</evidence>
<evidence type="ECO:0000313" key="4">
    <source>
        <dbReference type="Proteomes" id="UP001500390"/>
    </source>
</evidence>
<dbReference type="Pfam" id="PF01551">
    <property type="entry name" value="Peptidase_M23"/>
    <property type="match status" value="1"/>
</dbReference>
<organism evidence="3 4">
    <name type="scientific">Ornithinibacter aureus</name>
    <dbReference type="NCBI Taxonomy" id="622664"/>
    <lineage>
        <taxon>Bacteria</taxon>
        <taxon>Bacillati</taxon>
        <taxon>Actinomycetota</taxon>
        <taxon>Actinomycetes</taxon>
        <taxon>Micrococcales</taxon>
        <taxon>Intrasporangiaceae</taxon>
        <taxon>Ornithinibacter</taxon>
    </lineage>
</organism>
<dbReference type="Proteomes" id="UP001500390">
    <property type="component" value="Unassembled WGS sequence"/>
</dbReference>
<sequence>MSGRSARLPRALSSSFVLPTLAAAALVVTATGASVAESPPALTLDFTKQEAAVARSEEAAEEATVSDLATRRQASAMQSAALQGRAESQLRAARNAARKAAAEKAARAKAEQEGKRWVEALRGGRLTSDFGPRWGRNHDGLDIGAPSGTPLYAMSRGTVVRSFLHPTFGNKIEIKYWDGSVSWYAHMSARLVRAGDTVMPGDIVGRVGSTGNSTGPHLHLEIHPAAGVDNPMNPASWLRSRGVMGA</sequence>
<dbReference type="CDD" id="cd12797">
    <property type="entry name" value="M23_peptidase"/>
    <property type="match status" value="1"/>
</dbReference>
<dbReference type="Gene3D" id="2.70.70.10">
    <property type="entry name" value="Glucose Permease (Domain IIA)"/>
    <property type="match status" value="1"/>
</dbReference>
<evidence type="ECO:0000259" key="2">
    <source>
        <dbReference type="Pfam" id="PF01551"/>
    </source>
</evidence>
<comment type="caution">
    <text evidence="3">The sequence shown here is derived from an EMBL/GenBank/DDBJ whole genome shotgun (WGS) entry which is preliminary data.</text>
</comment>
<feature type="signal peptide" evidence="1">
    <location>
        <begin position="1"/>
        <end position="24"/>
    </location>
</feature>
<dbReference type="SUPFAM" id="SSF51261">
    <property type="entry name" value="Duplicated hybrid motif"/>
    <property type="match status" value="1"/>
</dbReference>
<dbReference type="EMBL" id="BAABFX010000038">
    <property type="protein sequence ID" value="GAA4400236.1"/>
    <property type="molecule type" value="Genomic_DNA"/>
</dbReference>